<keyword evidence="6" id="KW-0813">Transport</keyword>
<dbReference type="AlphaFoldDB" id="A0A979FPT3"/>
<keyword evidence="2 6" id="KW-0812">Transmembrane</keyword>
<name>A0A979FPT3_HYAAZ</name>
<comment type="similarity">
    <text evidence="5 6">Belongs to the anion channel-forming bestrophin (TC 1.A.46) family. Calcium-sensitive chloride channel subfamily.</text>
</comment>
<keyword evidence="6" id="KW-0869">Chloride channel</keyword>
<evidence type="ECO:0000256" key="1">
    <source>
        <dbReference type="ARBA" id="ARBA00004370"/>
    </source>
</evidence>
<evidence type="ECO:0000256" key="4">
    <source>
        <dbReference type="ARBA" id="ARBA00023136"/>
    </source>
</evidence>
<evidence type="ECO:0000256" key="5">
    <source>
        <dbReference type="ARBA" id="ARBA00034769"/>
    </source>
</evidence>
<feature type="non-terminal residue" evidence="8">
    <location>
        <position position="149"/>
    </location>
</feature>
<evidence type="ECO:0000256" key="3">
    <source>
        <dbReference type="ARBA" id="ARBA00022989"/>
    </source>
</evidence>
<dbReference type="RefSeq" id="XP_047738707.1">
    <property type="nucleotide sequence ID" value="XM_047882751.1"/>
</dbReference>
<dbReference type="PANTHER" id="PTHR10736:SF65">
    <property type="entry name" value="BESTROPHIN 1, ISOFORM C-RELATED"/>
    <property type="match status" value="1"/>
</dbReference>
<organism evidence="7 8">
    <name type="scientific">Hyalella azteca</name>
    <name type="common">Amphipod</name>
    <dbReference type="NCBI Taxonomy" id="294128"/>
    <lineage>
        <taxon>Eukaryota</taxon>
        <taxon>Metazoa</taxon>
        <taxon>Ecdysozoa</taxon>
        <taxon>Arthropoda</taxon>
        <taxon>Crustacea</taxon>
        <taxon>Multicrustacea</taxon>
        <taxon>Malacostraca</taxon>
        <taxon>Eumalacostraca</taxon>
        <taxon>Peracarida</taxon>
        <taxon>Amphipoda</taxon>
        <taxon>Senticaudata</taxon>
        <taxon>Talitrida</taxon>
        <taxon>Talitroidea</taxon>
        <taxon>Hyalellidae</taxon>
        <taxon>Hyalella</taxon>
    </lineage>
</organism>
<feature type="transmembrane region" description="Helical" evidence="6">
    <location>
        <begin position="73"/>
        <end position="96"/>
    </location>
</feature>
<keyword evidence="3 6" id="KW-1133">Transmembrane helix</keyword>
<dbReference type="InterPro" id="IPR000615">
    <property type="entry name" value="Bestrophin"/>
</dbReference>
<keyword evidence="7" id="KW-1185">Reference proteome</keyword>
<gene>
    <name evidence="8" type="primary">LOC108678448</name>
</gene>
<comment type="subcellular location">
    <subcellularLocation>
        <location evidence="6">Cell membrane</location>
        <topology evidence="6">Multi-pass membrane protein</topology>
    </subcellularLocation>
    <subcellularLocation>
        <location evidence="1">Membrane</location>
    </subcellularLocation>
</comment>
<keyword evidence="6" id="KW-0406">Ion transport</keyword>
<dbReference type="Pfam" id="PF01062">
    <property type="entry name" value="Bestrophin"/>
    <property type="match status" value="1"/>
</dbReference>
<sequence length="149" mass="17459">MTISYTAQVATSSRGFGCFWKLLFRWQGSIYKLVWHELVIYCLAYTTISLIYRLALDDPQRRQFEAVALHIEAFINLIPMAFVLGFYVSIIMTRWWDQYITIPWPDSLAVFVSSNVHGQNDTARVMRRTLMRYVNLSFVITMSMISPRV</sequence>
<dbReference type="GeneID" id="108678448"/>
<dbReference type="GO" id="GO:0034707">
    <property type="term" value="C:chloride channel complex"/>
    <property type="evidence" value="ECO:0007669"/>
    <property type="project" value="UniProtKB-KW"/>
</dbReference>
<dbReference type="InterPro" id="IPR021134">
    <property type="entry name" value="Bestrophin-like"/>
</dbReference>
<keyword evidence="4 6" id="KW-0472">Membrane</keyword>
<keyword evidence="6" id="KW-0407">Ion channel</keyword>
<keyword evidence="6" id="KW-1003">Cell membrane</keyword>
<comment type="function">
    <text evidence="6">Forms chloride channels.</text>
</comment>
<dbReference type="KEGG" id="hazt:108678448"/>
<protein>
    <recommendedName>
        <fullName evidence="6">Bestrophin homolog</fullName>
    </recommendedName>
</protein>
<evidence type="ECO:0000313" key="7">
    <source>
        <dbReference type="Proteomes" id="UP000694843"/>
    </source>
</evidence>
<dbReference type="PANTHER" id="PTHR10736">
    <property type="entry name" value="BESTROPHIN"/>
    <property type="match status" value="1"/>
</dbReference>
<dbReference type="OMA" id="HTEHCTH"/>
<feature type="transmembrane region" description="Helical" evidence="6">
    <location>
        <begin position="33"/>
        <end position="52"/>
    </location>
</feature>
<dbReference type="GO" id="GO:0005254">
    <property type="term" value="F:chloride channel activity"/>
    <property type="evidence" value="ECO:0007669"/>
    <property type="project" value="UniProtKB-KW"/>
</dbReference>
<proteinExistence type="inferred from homology"/>
<dbReference type="GO" id="GO:0005886">
    <property type="term" value="C:plasma membrane"/>
    <property type="evidence" value="ECO:0007669"/>
    <property type="project" value="UniProtKB-SubCell"/>
</dbReference>
<accession>A0A979FPT3</accession>
<evidence type="ECO:0000256" key="2">
    <source>
        <dbReference type="ARBA" id="ARBA00022692"/>
    </source>
</evidence>
<keyword evidence="6" id="KW-0868">Chloride</keyword>
<dbReference type="Proteomes" id="UP000694843">
    <property type="component" value="Unplaced"/>
</dbReference>
<reference evidence="8" key="1">
    <citation type="submission" date="2025-08" db="UniProtKB">
        <authorList>
            <consortium name="RefSeq"/>
        </authorList>
    </citation>
    <scope>IDENTIFICATION</scope>
</reference>
<evidence type="ECO:0000256" key="6">
    <source>
        <dbReference type="RuleBase" id="RU363126"/>
    </source>
</evidence>
<dbReference type="OrthoDB" id="201595at2759"/>
<evidence type="ECO:0000313" key="8">
    <source>
        <dbReference type="RefSeq" id="XP_047738707.1"/>
    </source>
</evidence>